<keyword evidence="13" id="KW-1185">Reference proteome</keyword>
<dbReference type="Gene3D" id="1.10.510.10">
    <property type="entry name" value="Transferase(Phosphotransferase) domain 1"/>
    <property type="match status" value="1"/>
</dbReference>
<evidence type="ECO:0000256" key="3">
    <source>
        <dbReference type="ARBA" id="ARBA00022679"/>
    </source>
</evidence>
<dbReference type="Proteomes" id="UP001152797">
    <property type="component" value="Unassembled WGS sequence"/>
</dbReference>
<dbReference type="InterPro" id="IPR000719">
    <property type="entry name" value="Prot_kinase_dom"/>
</dbReference>
<evidence type="ECO:0000259" key="10">
    <source>
        <dbReference type="PROSITE" id="PS50222"/>
    </source>
</evidence>
<dbReference type="GO" id="GO:0005509">
    <property type="term" value="F:calcium ion binding"/>
    <property type="evidence" value="ECO:0007669"/>
    <property type="project" value="InterPro"/>
</dbReference>
<dbReference type="Pfam" id="PF00069">
    <property type="entry name" value="Pkinase"/>
    <property type="match status" value="1"/>
</dbReference>
<evidence type="ECO:0000313" key="11">
    <source>
        <dbReference type="EMBL" id="CAI4017662.1"/>
    </source>
</evidence>
<comment type="similarity">
    <text evidence="8">Belongs to the protein kinase superfamily. Ser/Thr protein kinase family. CDPK subfamily.</text>
</comment>
<evidence type="ECO:0000313" key="12">
    <source>
        <dbReference type="EMBL" id="CAL4804974.1"/>
    </source>
</evidence>
<dbReference type="GO" id="GO:0005524">
    <property type="term" value="F:ATP binding"/>
    <property type="evidence" value="ECO:0007669"/>
    <property type="project" value="UniProtKB-KW"/>
</dbReference>
<evidence type="ECO:0000259" key="9">
    <source>
        <dbReference type="PROSITE" id="PS50011"/>
    </source>
</evidence>
<dbReference type="PROSITE" id="PS00018">
    <property type="entry name" value="EF_HAND_1"/>
    <property type="match status" value="1"/>
</dbReference>
<evidence type="ECO:0000256" key="4">
    <source>
        <dbReference type="ARBA" id="ARBA00022741"/>
    </source>
</evidence>
<name>A0A9P1M2R1_9DINO</name>
<feature type="domain" description="Protein kinase" evidence="9">
    <location>
        <begin position="1"/>
        <end position="135"/>
    </location>
</feature>
<reference evidence="12 13" key="2">
    <citation type="submission" date="2024-05" db="EMBL/GenBank/DDBJ databases">
        <authorList>
            <person name="Chen Y."/>
            <person name="Shah S."/>
            <person name="Dougan E. K."/>
            <person name="Thang M."/>
            <person name="Chan C."/>
        </authorList>
    </citation>
    <scope>NUCLEOTIDE SEQUENCE [LARGE SCALE GENOMIC DNA]</scope>
</reference>
<dbReference type="InterPro" id="IPR002048">
    <property type="entry name" value="EF_hand_dom"/>
</dbReference>
<evidence type="ECO:0000256" key="6">
    <source>
        <dbReference type="ARBA" id="ARBA00022837"/>
    </source>
</evidence>
<dbReference type="PROSITE" id="PS50222">
    <property type="entry name" value="EF_HAND_2"/>
    <property type="match status" value="1"/>
</dbReference>
<evidence type="ECO:0000256" key="2">
    <source>
        <dbReference type="ARBA" id="ARBA00022527"/>
    </source>
</evidence>
<organism evidence="11">
    <name type="scientific">Cladocopium goreaui</name>
    <dbReference type="NCBI Taxonomy" id="2562237"/>
    <lineage>
        <taxon>Eukaryota</taxon>
        <taxon>Sar</taxon>
        <taxon>Alveolata</taxon>
        <taxon>Dinophyceae</taxon>
        <taxon>Suessiales</taxon>
        <taxon>Symbiodiniaceae</taxon>
        <taxon>Cladocopium</taxon>
    </lineage>
</organism>
<dbReference type="SMART" id="SM00220">
    <property type="entry name" value="S_TKc"/>
    <property type="match status" value="1"/>
</dbReference>
<comment type="cofactor">
    <cofactor evidence="1">
        <name>Mg(2+)</name>
        <dbReference type="ChEBI" id="CHEBI:18420"/>
    </cofactor>
</comment>
<dbReference type="EMBL" id="CAMXCT010006649">
    <property type="protein sequence ID" value="CAI4017662.1"/>
    <property type="molecule type" value="Genomic_DNA"/>
</dbReference>
<keyword evidence="3" id="KW-0808">Transferase</keyword>
<dbReference type="SMART" id="SM00054">
    <property type="entry name" value="EFh"/>
    <property type="match status" value="2"/>
</dbReference>
<comment type="caution">
    <text evidence="11">The sequence shown here is derived from an EMBL/GenBank/DDBJ whole genome shotgun (WGS) entry which is preliminary data.</text>
</comment>
<dbReference type="PANTHER" id="PTHR24349">
    <property type="entry name" value="SERINE/THREONINE-PROTEIN KINASE"/>
    <property type="match status" value="1"/>
</dbReference>
<protein>
    <submittedName>
        <fullName evidence="12">Calcium-dependent protein kinase 5 (Calmodulin-domain protein kinase CDPK isoform 5)</fullName>
    </submittedName>
</protein>
<accession>A0A9P1M2R1</accession>
<dbReference type="InterPro" id="IPR011009">
    <property type="entry name" value="Kinase-like_dom_sf"/>
</dbReference>
<dbReference type="SUPFAM" id="SSF56112">
    <property type="entry name" value="Protein kinase-like (PK-like)"/>
    <property type="match status" value="1"/>
</dbReference>
<reference evidence="11" key="1">
    <citation type="submission" date="2022-10" db="EMBL/GenBank/DDBJ databases">
        <authorList>
            <person name="Chen Y."/>
            <person name="Dougan E. K."/>
            <person name="Chan C."/>
            <person name="Rhodes N."/>
            <person name="Thang M."/>
        </authorList>
    </citation>
    <scope>NUCLEOTIDE SEQUENCE</scope>
</reference>
<evidence type="ECO:0000313" key="13">
    <source>
        <dbReference type="Proteomes" id="UP001152797"/>
    </source>
</evidence>
<dbReference type="Gene3D" id="1.10.238.10">
    <property type="entry name" value="EF-hand"/>
    <property type="match status" value="1"/>
</dbReference>
<evidence type="ECO:0000256" key="5">
    <source>
        <dbReference type="ARBA" id="ARBA00022777"/>
    </source>
</evidence>
<dbReference type="AlphaFoldDB" id="A0A9P1M2R1"/>
<dbReference type="SUPFAM" id="SSF47473">
    <property type="entry name" value="EF-hand"/>
    <property type="match status" value="1"/>
</dbReference>
<dbReference type="OrthoDB" id="439293at2759"/>
<dbReference type="EMBL" id="CAMXCT020006649">
    <property type="protein sequence ID" value="CAL1171037.1"/>
    <property type="molecule type" value="Genomic_DNA"/>
</dbReference>
<dbReference type="InterPro" id="IPR050205">
    <property type="entry name" value="CDPK_Ser/Thr_kinases"/>
</dbReference>
<proteinExistence type="inferred from homology"/>
<keyword evidence="5 12" id="KW-0418">Kinase</keyword>
<dbReference type="InterPro" id="IPR018247">
    <property type="entry name" value="EF_Hand_1_Ca_BS"/>
</dbReference>
<gene>
    <name evidence="11" type="ORF">C1SCF055_LOCUS42289</name>
</gene>
<evidence type="ECO:0000256" key="7">
    <source>
        <dbReference type="ARBA" id="ARBA00022840"/>
    </source>
</evidence>
<keyword evidence="6" id="KW-0106">Calcium</keyword>
<keyword evidence="7" id="KW-0067">ATP-binding</keyword>
<dbReference type="GO" id="GO:0004674">
    <property type="term" value="F:protein serine/threonine kinase activity"/>
    <property type="evidence" value="ECO:0007669"/>
    <property type="project" value="UniProtKB-KW"/>
</dbReference>
<evidence type="ECO:0000256" key="1">
    <source>
        <dbReference type="ARBA" id="ARBA00001946"/>
    </source>
</evidence>
<dbReference type="InterPro" id="IPR011992">
    <property type="entry name" value="EF-hand-dom_pair"/>
</dbReference>
<evidence type="ECO:0000256" key="8">
    <source>
        <dbReference type="ARBA" id="ARBA00024334"/>
    </source>
</evidence>
<keyword evidence="4" id="KW-0547">Nucleotide-binding</keyword>
<sequence length="349" mass="39736">MITGDDRTVKLIDFGLATRFYGYLPQDQYIEIVGTSHYMAPEMMISGKYSPAVDMWSLGVLLYVCLTGLMLLPKDDDRKKHLLGKKAYVERKLEKCTQLQKRDCSEQARNLLGMMLKYEPAERISASEALSHPFILKHCHEYLGGAVEAETQLDETIIEKLRRFAKAPRLKKVAQLFMAHLAEHEAELLAARHHFRTLDRNGGGEISREELQAGLAAAGIAAPSDLQEIFDGCCAHREGKLHFVEFLACMMPDSLIDERLCHEAFNLLDQEGKGRLAAEDLQAVCHFDWERCRRMVQQAKPVDDGTDYFEFDDFYMLLCSQKIDGSEQNLERPSKVPRLDGGRRCNRNC</sequence>
<dbReference type="EMBL" id="CAMXCT030006649">
    <property type="protein sequence ID" value="CAL4804974.1"/>
    <property type="molecule type" value="Genomic_DNA"/>
</dbReference>
<dbReference type="PROSITE" id="PS50011">
    <property type="entry name" value="PROTEIN_KINASE_DOM"/>
    <property type="match status" value="1"/>
</dbReference>
<feature type="domain" description="EF-hand" evidence="10">
    <location>
        <begin position="186"/>
        <end position="221"/>
    </location>
</feature>
<keyword evidence="2" id="KW-0723">Serine/threonine-protein kinase</keyword>